<reference evidence="1 2" key="1">
    <citation type="submission" date="2021-01" db="EMBL/GenBank/DDBJ databases">
        <title>Whole genome shotgun sequence of Actinoplanes deccanensis NBRC 13994.</title>
        <authorList>
            <person name="Komaki H."/>
            <person name="Tamura T."/>
        </authorList>
    </citation>
    <scope>NUCLEOTIDE SEQUENCE [LARGE SCALE GENOMIC DNA]</scope>
    <source>
        <strain evidence="1 2">NBRC 13994</strain>
    </source>
</reference>
<dbReference type="EMBL" id="BOMI01000077">
    <property type="protein sequence ID" value="GID75434.1"/>
    <property type="molecule type" value="Genomic_DNA"/>
</dbReference>
<dbReference type="Proteomes" id="UP000609879">
    <property type="component" value="Unassembled WGS sequence"/>
</dbReference>
<organism evidence="1 2">
    <name type="scientific">Paractinoplanes deccanensis</name>
    <dbReference type="NCBI Taxonomy" id="113561"/>
    <lineage>
        <taxon>Bacteria</taxon>
        <taxon>Bacillati</taxon>
        <taxon>Actinomycetota</taxon>
        <taxon>Actinomycetes</taxon>
        <taxon>Micromonosporales</taxon>
        <taxon>Micromonosporaceae</taxon>
        <taxon>Paractinoplanes</taxon>
    </lineage>
</organism>
<evidence type="ECO:0000313" key="1">
    <source>
        <dbReference type="EMBL" id="GID75434.1"/>
    </source>
</evidence>
<accession>A0ABQ3Y620</accession>
<keyword evidence="2" id="KW-1185">Reference proteome</keyword>
<dbReference type="RefSeq" id="WP_203765786.1">
    <property type="nucleotide sequence ID" value="NZ_BAAABO010000019.1"/>
</dbReference>
<name>A0ABQ3Y620_9ACTN</name>
<proteinExistence type="predicted"/>
<protein>
    <submittedName>
        <fullName evidence="1">Uncharacterized protein</fullName>
    </submittedName>
</protein>
<comment type="caution">
    <text evidence="1">The sequence shown here is derived from an EMBL/GenBank/DDBJ whole genome shotgun (WGS) entry which is preliminary data.</text>
</comment>
<gene>
    <name evidence="1" type="ORF">Ade02nite_40750</name>
</gene>
<sequence>MNDVAHLIATMDRFGRYTFAPMDYEGDAGAIWSEIIAPLYPIAQADPAGFVTDLAKTLIPVGGWAVYGGSHAVRELLGGDFRHPASDELMEHSLDFLRSRGVPDSRLTGHEHQYWVEHRGREEPWLAGRPRPRPDQAPIPDLAPGEVRLVARVAPEPDANLVLVQRGGAGYVAVIDARQSDEDPTRARWDWKTAPTLNDLYWAIGIAFQIPTHWYAAELGPFFPLPRPQLD</sequence>
<evidence type="ECO:0000313" key="2">
    <source>
        <dbReference type="Proteomes" id="UP000609879"/>
    </source>
</evidence>